<evidence type="ECO:0000256" key="4">
    <source>
        <dbReference type="ARBA" id="ARBA00022490"/>
    </source>
</evidence>
<dbReference type="Gene3D" id="2.40.10.240">
    <property type="entry name" value="QueA-like"/>
    <property type="match status" value="1"/>
</dbReference>
<dbReference type="InterPro" id="IPR042118">
    <property type="entry name" value="QueA_dom1"/>
</dbReference>
<keyword evidence="5 13" id="KW-0808">Transferase</keyword>
<keyword evidence="6 13" id="KW-0949">S-adenosyl-L-methionine</keyword>
<evidence type="ECO:0000256" key="7">
    <source>
        <dbReference type="ARBA" id="ARBA00022785"/>
    </source>
</evidence>
<dbReference type="InterPro" id="IPR036100">
    <property type="entry name" value="QueA_sf"/>
</dbReference>
<accession>A0A975NV55</accession>
<dbReference type="GO" id="GO:0008616">
    <property type="term" value="P:tRNA queuosine(34) biosynthetic process"/>
    <property type="evidence" value="ECO:0007669"/>
    <property type="project" value="UniProtKB-UniRule"/>
</dbReference>
<dbReference type="GO" id="GO:0005737">
    <property type="term" value="C:cytoplasm"/>
    <property type="evidence" value="ECO:0007669"/>
    <property type="project" value="UniProtKB-SubCell"/>
</dbReference>
<dbReference type="PANTHER" id="PTHR30307">
    <property type="entry name" value="S-ADENOSYLMETHIONINE:TRNA RIBOSYLTRANSFERASE-ISOMERASE"/>
    <property type="match status" value="1"/>
</dbReference>
<evidence type="ECO:0000256" key="12">
    <source>
        <dbReference type="ARBA" id="ARBA00076160"/>
    </source>
</evidence>
<gene>
    <name evidence="13 14" type="primary">queA</name>
    <name evidence="14" type="ORF">KMZ93_13955</name>
</gene>
<dbReference type="Gene3D" id="3.40.1780.10">
    <property type="entry name" value="QueA-like"/>
    <property type="match status" value="1"/>
</dbReference>
<evidence type="ECO:0000256" key="3">
    <source>
        <dbReference type="ARBA" id="ARBA00011245"/>
    </source>
</evidence>
<evidence type="ECO:0000256" key="13">
    <source>
        <dbReference type="HAMAP-Rule" id="MF_00113"/>
    </source>
</evidence>
<dbReference type="EC" id="2.4.99.17" evidence="10 13"/>
<dbReference type="HAMAP" id="MF_00113">
    <property type="entry name" value="QueA"/>
    <property type="match status" value="1"/>
</dbReference>
<dbReference type="FunFam" id="3.40.1780.10:FF:000001">
    <property type="entry name" value="S-adenosylmethionine:tRNA ribosyltransferase-isomerase"/>
    <property type="match status" value="1"/>
</dbReference>
<keyword evidence="7 13" id="KW-0671">Queuosine biosynthesis</keyword>
<evidence type="ECO:0000256" key="9">
    <source>
        <dbReference type="ARBA" id="ARBA00061210"/>
    </source>
</evidence>
<dbReference type="NCBIfam" id="NF001140">
    <property type="entry name" value="PRK00147.1"/>
    <property type="match status" value="1"/>
</dbReference>
<dbReference type="AlphaFoldDB" id="A0A975NV55"/>
<evidence type="ECO:0000313" key="15">
    <source>
        <dbReference type="Proteomes" id="UP000676951"/>
    </source>
</evidence>
<evidence type="ECO:0000256" key="11">
    <source>
        <dbReference type="ARBA" id="ARBA00069325"/>
    </source>
</evidence>
<comment type="similarity">
    <text evidence="9 13">Belongs to the QueA family.</text>
</comment>
<dbReference type="InterPro" id="IPR042119">
    <property type="entry name" value="QueA_dom2"/>
</dbReference>
<evidence type="ECO:0000256" key="6">
    <source>
        <dbReference type="ARBA" id="ARBA00022691"/>
    </source>
</evidence>
<dbReference type="EMBL" id="CP076136">
    <property type="protein sequence ID" value="QWG21159.1"/>
    <property type="molecule type" value="Genomic_DNA"/>
</dbReference>
<keyword evidence="14" id="KW-0328">Glycosyltransferase</keyword>
<keyword evidence="4 13" id="KW-0963">Cytoplasm</keyword>
<comment type="function">
    <text evidence="13">Transfers and isomerizes the ribose moiety from AdoMet to the 7-aminomethyl group of 7-deazaguanine (preQ1-tRNA) to give epoxyqueuosine (oQ-tRNA).</text>
</comment>
<evidence type="ECO:0000256" key="10">
    <source>
        <dbReference type="ARBA" id="ARBA00066503"/>
    </source>
</evidence>
<evidence type="ECO:0000256" key="8">
    <source>
        <dbReference type="ARBA" id="ARBA00052751"/>
    </source>
</evidence>
<evidence type="ECO:0000256" key="5">
    <source>
        <dbReference type="ARBA" id="ARBA00022679"/>
    </source>
</evidence>
<dbReference type="InterPro" id="IPR003699">
    <property type="entry name" value="QueA"/>
</dbReference>
<dbReference type="Proteomes" id="UP000676951">
    <property type="component" value="Chromosome"/>
</dbReference>
<keyword evidence="15" id="KW-1185">Reference proteome</keyword>
<dbReference type="RefSeq" id="WP_215601883.1">
    <property type="nucleotide sequence ID" value="NZ_CP076136.1"/>
</dbReference>
<protein>
    <recommendedName>
        <fullName evidence="11 13">S-adenosylmethionine:tRNA ribosyltransferase-isomerase</fullName>
        <ecNumber evidence="10 13">2.4.99.17</ecNumber>
    </recommendedName>
    <alternativeName>
        <fullName evidence="12 13">Queuosine biosynthesis protein QueA</fullName>
    </alternativeName>
</protein>
<dbReference type="PANTHER" id="PTHR30307:SF0">
    <property type="entry name" value="S-ADENOSYLMETHIONINE:TRNA RIBOSYLTRANSFERASE-ISOMERASE"/>
    <property type="match status" value="1"/>
</dbReference>
<comment type="catalytic activity">
    <reaction evidence="8 13">
        <text>7-aminomethyl-7-carbaguanosine(34) in tRNA + S-adenosyl-L-methionine = epoxyqueuosine(34) in tRNA + adenine + L-methionine + 2 H(+)</text>
        <dbReference type="Rhea" id="RHEA:32155"/>
        <dbReference type="Rhea" id="RHEA-COMP:10342"/>
        <dbReference type="Rhea" id="RHEA-COMP:18582"/>
        <dbReference type="ChEBI" id="CHEBI:15378"/>
        <dbReference type="ChEBI" id="CHEBI:16708"/>
        <dbReference type="ChEBI" id="CHEBI:57844"/>
        <dbReference type="ChEBI" id="CHEBI:59789"/>
        <dbReference type="ChEBI" id="CHEBI:82833"/>
        <dbReference type="ChEBI" id="CHEBI:194443"/>
        <dbReference type="EC" id="2.4.99.17"/>
    </reaction>
</comment>
<dbReference type="GO" id="GO:0051075">
    <property type="term" value="F:S-adenosylmethionine:tRNA ribosyltransferase-isomerase activity"/>
    <property type="evidence" value="ECO:0007669"/>
    <property type="project" value="UniProtKB-EC"/>
</dbReference>
<proteinExistence type="inferred from homology"/>
<dbReference type="NCBIfam" id="TIGR00113">
    <property type="entry name" value="queA"/>
    <property type="match status" value="1"/>
</dbReference>
<sequence>MRTDLFDFELPADCIALRPASPRDSARMLVVQPDGVLRDRIVADLPQWLEPGDQLVVNDTRVIPAQLRGRRLGRDTEPKIEATLIKRLDGSRWQTLVKPARKLAPGDVIRFGNEGKVCLLGHLDAEVEAKGQEGEVTLSFSFHGPALDQAISDLGSPPLPPYIASRRAPDERDAADYQTMFAVNEGAVAAPTAGLHFTAALQAGLRERGVGIHHVTLHVGAGTFLPVKVEDTAGHKMHSEWGSVSRDTAEALNAARADGGRIVAVGTTSLRLLESAAAEEGTILPFEGETAIFITPGYRFRAVDILLTNFHLPRSTLFMLVSAFSGLDTMKHAYAHAIKSGYRFYSYGDACLLFRARD</sequence>
<comment type="subcellular location">
    <subcellularLocation>
        <location evidence="1 13">Cytoplasm</location>
    </subcellularLocation>
</comment>
<evidence type="ECO:0000313" key="14">
    <source>
        <dbReference type="EMBL" id="QWG21159.1"/>
    </source>
</evidence>
<evidence type="ECO:0000256" key="2">
    <source>
        <dbReference type="ARBA" id="ARBA00004691"/>
    </source>
</evidence>
<evidence type="ECO:0000256" key="1">
    <source>
        <dbReference type="ARBA" id="ARBA00004496"/>
    </source>
</evidence>
<dbReference type="Pfam" id="PF02547">
    <property type="entry name" value="Queuosine_synth"/>
    <property type="match status" value="1"/>
</dbReference>
<organism evidence="14 15">
    <name type="scientific">Bradyrhizobium sediminis</name>
    <dbReference type="NCBI Taxonomy" id="2840469"/>
    <lineage>
        <taxon>Bacteria</taxon>
        <taxon>Pseudomonadati</taxon>
        <taxon>Pseudomonadota</taxon>
        <taxon>Alphaproteobacteria</taxon>
        <taxon>Hyphomicrobiales</taxon>
        <taxon>Nitrobacteraceae</taxon>
        <taxon>Bradyrhizobium</taxon>
    </lineage>
</organism>
<dbReference type="SUPFAM" id="SSF111337">
    <property type="entry name" value="QueA-like"/>
    <property type="match status" value="1"/>
</dbReference>
<name>A0A975NV55_9BRAD</name>
<reference evidence="14 15" key="1">
    <citation type="submission" date="2021-06" db="EMBL/GenBank/DDBJ databases">
        <title>Bradyrhizobium sp. S2-11-4 Genome sequencing.</title>
        <authorList>
            <person name="Jin L."/>
        </authorList>
    </citation>
    <scope>NUCLEOTIDE SEQUENCE [LARGE SCALE GENOMIC DNA]</scope>
    <source>
        <strain evidence="14 15">S2-11-4</strain>
    </source>
</reference>
<comment type="subunit">
    <text evidence="3 13">Monomer.</text>
</comment>
<comment type="pathway">
    <text evidence="2 13">tRNA modification; tRNA-queuosine biosynthesis.</text>
</comment>